<feature type="signal peptide" evidence="1">
    <location>
        <begin position="1"/>
        <end position="31"/>
    </location>
</feature>
<dbReference type="AlphaFoldDB" id="A0A3N0AUA9"/>
<proteinExistence type="predicted"/>
<dbReference type="EMBL" id="QICA01000008">
    <property type="protein sequence ID" value="RNL38154.1"/>
    <property type="molecule type" value="Genomic_DNA"/>
</dbReference>
<evidence type="ECO:0000256" key="1">
    <source>
        <dbReference type="SAM" id="SignalP"/>
    </source>
</evidence>
<evidence type="ECO:0000313" key="3">
    <source>
        <dbReference type="Proteomes" id="UP000278327"/>
    </source>
</evidence>
<keyword evidence="3" id="KW-1185">Reference proteome</keyword>
<protein>
    <submittedName>
        <fullName evidence="2">Uncharacterized protein</fullName>
    </submittedName>
</protein>
<comment type="caution">
    <text evidence="2">The sequence shown here is derived from an EMBL/GenBank/DDBJ whole genome shotgun (WGS) entry which is preliminary data.</text>
</comment>
<dbReference type="Proteomes" id="UP000278327">
    <property type="component" value="Unassembled WGS sequence"/>
</dbReference>
<feature type="chain" id="PRO_5018256275" evidence="1">
    <location>
        <begin position="32"/>
        <end position="168"/>
    </location>
</feature>
<keyword evidence="1" id="KW-0732">Signal</keyword>
<evidence type="ECO:0000313" key="2">
    <source>
        <dbReference type="EMBL" id="RNL38154.1"/>
    </source>
</evidence>
<name>A0A3N0AUA9_9ACTN</name>
<reference evidence="2 3" key="1">
    <citation type="journal article" date="2019" name="Microbiol. Resour. Announc.">
        <title>Draft Genome Sequences of Type Strains of Gordonibacter faecihominis, Paraeggerthella hongkongensis, Parvibacter caecicola,Slackia equolifaciens, Slackia faecicanis, and Slackia isoflavoniconvertens.</title>
        <authorList>
            <person name="Danylec N."/>
            <person name="Stoll D.A."/>
            <person name="Dotsch A."/>
            <person name="Huch M."/>
        </authorList>
    </citation>
    <scope>NUCLEOTIDE SEQUENCE [LARGE SCALE GENOMIC DNA]</scope>
    <source>
        <strain evidence="2 3">DSM 18785</strain>
    </source>
</reference>
<organism evidence="2 3">
    <name type="scientific">Adlercreutzia equolifaciens subsp. celatus DSM 18785</name>
    <dbReference type="NCBI Taxonomy" id="1121021"/>
    <lineage>
        <taxon>Bacteria</taxon>
        <taxon>Bacillati</taxon>
        <taxon>Actinomycetota</taxon>
        <taxon>Coriobacteriia</taxon>
        <taxon>Eggerthellales</taxon>
        <taxon>Eggerthellaceae</taxon>
        <taxon>Adlercreutzia</taxon>
    </lineage>
</organism>
<sequence length="168" mass="16078">MTFMKSQTIKTLGGVMSAVALISGGAGVAQAATVDSAAPAPAMPVVTAASDSAAPEAPGARTVEGSFSYDQDAVTANAEIGGVFCKAAATLCASLPTYGCETAKAAAITVAGPGASFTATADELAGEEGAASYVMACSCATNVAGGGAIANAEVEGVSLETLVQMACA</sequence>
<gene>
    <name evidence="2" type="ORF">DMP10_05930</name>
</gene>
<accession>A0A3N0AUA9</accession>